<comment type="caution">
    <text evidence="3">The sequence shown here is derived from an EMBL/GenBank/DDBJ whole genome shotgun (WGS) entry which is preliminary data.</text>
</comment>
<dbReference type="InterPro" id="IPR000045">
    <property type="entry name" value="Prepilin_IV_endopep_pep"/>
</dbReference>
<proteinExistence type="predicted"/>
<feature type="domain" description="Prepilin type IV endopeptidase peptidase" evidence="2">
    <location>
        <begin position="8"/>
        <end position="109"/>
    </location>
</feature>
<dbReference type="EMBL" id="JAMZFW010000010">
    <property type="protein sequence ID" value="MCP1102446.1"/>
    <property type="molecule type" value="Genomic_DNA"/>
</dbReference>
<evidence type="ECO:0000259" key="2">
    <source>
        <dbReference type="Pfam" id="PF01478"/>
    </source>
</evidence>
<evidence type="ECO:0000313" key="3">
    <source>
        <dbReference type="EMBL" id="MCP1102446.1"/>
    </source>
</evidence>
<dbReference type="GO" id="GO:0004190">
    <property type="term" value="F:aspartic-type endopeptidase activity"/>
    <property type="evidence" value="ECO:0007669"/>
    <property type="project" value="UniProtKB-EC"/>
</dbReference>
<dbReference type="EC" id="3.4.23.43" evidence="3"/>
<organism evidence="3 4">
    <name type="scientific">Aequitasia blattaphilus</name>
    <dbReference type="NCBI Taxonomy" id="2949332"/>
    <lineage>
        <taxon>Bacteria</taxon>
        <taxon>Bacillati</taxon>
        <taxon>Bacillota</taxon>
        <taxon>Clostridia</taxon>
        <taxon>Lachnospirales</taxon>
        <taxon>Lachnospiraceae</taxon>
        <taxon>Aequitasia</taxon>
    </lineage>
</organism>
<gene>
    <name evidence="3" type="ORF">NK125_08480</name>
</gene>
<dbReference type="Proteomes" id="UP001523566">
    <property type="component" value="Unassembled WGS sequence"/>
</dbReference>
<reference evidence="3 4" key="1">
    <citation type="journal article" date="2022" name="Genome Biol. Evol.">
        <title>Host diet, physiology and behaviors set the stage for Lachnospiraceae cladogenesis.</title>
        <authorList>
            <person name="Vera-Ponce De Leon A."/>
            <person name="Schneider M."/>
            <person name="Jahnes B.C."/>
            <person name="Sadowski V."/>
            <person name="Camuy-Velez L.A."/>
            <person name="Duan J."/>
            <person name="Sabree Z.L."/>
        </authorList>
    </citation>
    <scope>NUCLEOTIDE SEQUENCE [LARGE SCALE GENOMIC DNA]</scope>
    <source>
        <strain evidence="3 4">PAL113</strain>
    </source>
</reference>
<keyword evidence="1" id="KW-0472">Membrane</keyword>
<feature type="transmembrane region" description="Helical" evidence="1">
    <location>
        <begin position="28"/>
        <end position="47"/>
    </location>
</feature>
<evidence type="ECO:0000256" key="1">
    <source>
        <dbReference type="SAM" id="Phobius"/>
    </source>
</evidence>
<feature type="transmembrane region" description="Helical" evidence="1">
    <location>
        <begin position="53"/>
        <end position="70"/>
    </location>
</feature>
<dbReference type="RefSeq" id="WP_262066230.1">
    <property type="nucleotide sequence ID" value="NZ_JAMXOD010000010.1"/>
</dbReference>
<keyword evidence="1" id="KW-1133">Transmembrane helix</keyword>
<keyword evidence="3" id="KW-0378">Hydrolase</keyword>
<name>A0ABT1E9T2_9FIRM</name>
<dbReference type="Gene3D" id="1.20.120.1220">
    <property type="match status" value="1"/>
</dbReference>
<protein>
    <submittedName>
        <fullName evidence="3">Prepilin peptidase</fullName>
        <ecNumber evidence="3">3.4.23.43</ecNumber>
    </submittedName>
</protein>
<keyword evidence="1" id="KW-0812">Transmembrane</keyword>
<feature type="transmembrane region" description="Helical" evidence="1">
    <location>
        <begin position="82"/>
        <end position="111"/>
    </location>
</feature>
<evidence type="ECO:0000313" key="4">
    <source>
        <dbReference type="Proteomes" id="UP001523566"/>
    </source>
</evidence>
<sequence>MFKITTGVLFCFLLFLNWYDIKYRSIPLMLFSIGGGIILVVTGFWGSLTTKDVLIGSLPGISCLAVGAVTREKLGYGDGLTVILIGIVEGSVPVCIIFIFACFGAICVGAILGKKSVPFIPFLTLGYVITEVIKEIK</sequence>
<accession>A0ABT1E9T2</accession>
<keyword evidence="4" id="KW-1185">Reference proteome</keyword>
<dbReference type="Pfam" id="PF01478">
    <property type="entry name" value="Peptidase_A24"/>
    <property type="match status" value="1"/>
</dbReference>